<protein>
    <submittedName>
        <fullName evidence="2">Divergent polysaccharide deacetylase family protein</fullName>
    </submittedName>
</protein>
<feature type="compositionally biased region" description="Pro residues" evidence="1">
    <location>
        <begin position="78"/>
        <end position="89"/>
    </location>
</feature>
<accession>A0ABU8BTC7</accession>
<reference evidence="2" key="1">
    <citation type="submission" date="2024-02" db="EMBL/GenBank/DDBJ databases">
        <title>Genome sequences of strain Gemmobacter sp. JM10B15.</title>
        <authorList>
            <person name="Zhang M."/>
        </authorList>
    </citation>
    <scope>NUCLEOTIDE SEQUENCE</scope>
    <source>
        <strain evidence="2">JM10B15</strain>
    </source>
</reference>
<evidence type="ECO:0000256" key="1">
    <source>
        <dbReference type="SAM" id="MobiDB-lite"/>
    </source>
</evidence>
<feature type="region of interest" description="Disordered" evidence="1">
    <location>
        <begin position="30"/>
        <end position="249"/>
    </location>
</feature>
<feature type="compositionally biased region" description="Pro residues" evidence="1">
    <location>
        <begin position="110"/>
        <end position="121"/>
    </location>
</feature>
<dbReference type="SUPFAM" id="SSF88713">
    <property type="entry name" value="Glycoside hydrolase/deacetylase"/>
    <property type="match status" value="1"/>
</dbReference>
<organism evidence="2 3">
    <name type="scientific">Gemmobacter denitrificans</name>
    <dbReference type="NCBI Taxonomy" id="3123040"/>
    <lineage>
        <taxon>Bacteria</taxon>
        <taxon>Pseudomonadati</taxon>
        <taxon>Pseudomonadota</taxon>
        <taxon>Alphaproteobacteria</taxon>
        <taxon>Rhodobacterales</taxon>
        <taxon>Paracoccaceae</taxon>
        <taxon>Gemmobacter</taxon>
    </lineage>
</organism>
<dbReference type="EMBL" id="JBALHR010000002">
    <property type="protein sequence ID" value="MEH7827498.1"/>
    <property type="molecule type" value="Genomic_DNA"/>
</dbReference>
<feature type="compositionally biased region" description="Pro residues" evidence="1">
    <location>
        <begin position="142"/>
        <end position="151"/>
    </location>
</feature>
<dbReference type="Proteomes" id="UP001431963">
    <property type="component" value="Unassembled WGS sequence"/>
</dbReference>
<name>A0ABU8BTC7_9RHOB</name>
<comment type="caution">
    <text evidence="2">The sequence shown here is derived from an EMBL/GenBank/DDBJ whole genome shotgun (WGS) entry which is preliminary data.</text>
</comment>
<dbReference type="InterPro" id="IPR011330">
    <property type="entry name" value="Glyco_hydro/deAcase_b/a-brl"/>
</dbReference>
<feature type="compositionally biased region" description="Pro residues" evidence="1">
    <location>
        <begin position="182"/>
        <end position="194"/>
    </location>
</feature>
<evidence type="ECO:0000313" key="3">
    <source>
        <dbReference type="Proteomes" id="UP001431963"/>
    </source>
</evidence>
<dbReference type="PRINTS" id="PR01217">
    <property type="entry name" value="PRICHEXTENSN"/>
</dbReference>
<keyword evidence="3" id="KW-1185">Reference proteome</keyword>
<evidence type="ECO:0000313" key="2">
    <source>
        <dbReference type="EMBL" id="MEH7827498.1"/>
    </source>
</evidence>
<proteinExistence type="predicted"/>
<dbReference type="InterPro" id="IPR006837">
    <property type="entry name" value="Divergent_DAC"/>
</dbReference>
<dbReference type="CDD" id="cd10936">
    <property type="entry name" value="CE4_DAC2"/>
    <property type="match status" value="1"/>
</dbReference>
<dbReference type="Pfam" id="PF04748">
    <property type="entry name" value="Polysacc_deac_2"/>
    <property type="match status" value="1"/>
</dbReference>
<sequence length="462" mass="46987">MRGYLSGLLVGSVVSVLGLGVVSQLAPLPQRGESAGADPAVMPETAEVAEPAMDPQTPTEAEPAPASEQAVVAEPAAAPEPEPPAPPPTAAVSEAPLEPAPPAQSEAAPEPVPQEPAPVAEPDPTELAVGLDRAADPSPAGAEPPPVPPLTPEEQAILAPLPGEVPPGSPLAPELEVVEPTLPDPAPTEPPAPAEPLLDRPEPGFGKPVEGVTVGNLPAIGVTPPAEPAAEPGLGEDAPPVKRHAEAFDNPAGKPRFAIILADDGRADLDRTGLAALPLPVTIALDPTAPGVTALAETYRKAGKEVAMLATAIPAGAKASDLQVTFGSHASAVPQAVAVIDLPVDGFQNDRTLSTDLVPLIKDQGRGLVTFDRGLNAGEQLARREAVPSALIFRQIDAEGETAPVMRRYLDRAAFKAAQDGRVVVYGTARAETIAALLEWSIEGRAGSVALAPLTAVLEAAE</sequence>
<feature type="compositionally biased region" description="Low complexity" evidence="1">
    <location>
        <begin position="55"/>
        <end position="77"/>
    </location>
</feature>
<feature type="compositionally biased region" description="Low complexity" evidence="1">
    <location>
        <begin position="228"/>
        <end position="238"/>
    </location>
</feature>
<feature type="compositionally biased region" description="Low complexity" evidence="1">
    <location>
        <begin position="90"/>
        <end position="109"/>
    </location>
</feature>
<dbReference type="RefSeq" id="WP_335420452.1">
    <property type="nucleotide sequence ID" value="NZ_JBALHR010000002.1"/>
</dbReference>
<dbReference type="Gene3D" id="3.20.20.370">
    <property type="entry name" value="Glycoside hydrolase/deacetylase"/>
    <property type="match status" value="1"/>
</dbReference>
<gene>
    <name evidence="2" type="ORF">V6590_04990</name>
</gene>